<name>A0ABQ7Y5Q4_BRANA</name>
<organism evidence="1 2">
    <name type="scientific">Brassica napus</name>
    <name type="common">Rape</name>
    <dbReference type="NCBI Taxonomy" id="3708"/>
    <lineage>
        <taxon>Eukaryota</taxon>
        <taxon>Viridiplantae</taxon>
        <taxon>Streptophyta</taxon>
        <taxon>Embryophyta</taxon>
        <taxon>Tracheophyta</taxon>
        <taxon>Spermatophyta</taxon>
        <taxon>Magnoliopsida</taxon>
        <taxon>eudicotyledons</taxon>
        <taxon>Gunneridae</taxon>
        <taxon>Pentapetalae</taxon>
        <taxon>rosids</taxon>
        <taxon>malvids</taxon>
        <taxon>Brassicales</taxon>
        <taxon>Brassicaceae</taxon>
        <taxon>Brassiceae</taxon>
        <taxon>Brassica</taxon>
    </lineage>
</organism>
<dbReference type="Proteomes" id="UP000824890">
    <property type="component" value="Unassembled WGS sequence"/>
</dbReference>
<proteinExistence type="predicted"/>
<comment type="caution">
    <text evidence="1">The sequence shown here is derived from an EMBL/GenBank/DDBJ whole genome shotgun (WGS) entry which is preliminary data.</text>
</comment>
<protein>
    <submittedName>
        <fullName evidence="1">Uncharacterized protein</fullName>
    </submittedName>
</protein>
<keyword evidence="2" id="KW-1185">Reference proteome</keyword>
<dbReference type="EMBL" id="JAGKQM010000018">
    <property type="protein sequence ID" value="KAH0863522.1"/>
    <property type="molecule type" value="Genomic_DNA"/>
</dbReference>
<evidence type="ECO:0000313" key="1">
    <source>
        <dbReference type="EMBL" id="KAH0863522.1"/>
    </source>
</evidence>
<accession>A0ABQ7Y5Q4</accession>
<reference evidence="1 2" key="1">
    <citation type="submission" date="2021-05" db="EMBL/GenBank/DDBJ databases">
        <title>Genome Assembly of Synthetic Allotetraploid Brassica napus Reveals Homoeologous Exchanges between Subgenomes.</title>
        <authorList>
            <person name="Davis J.T."/>
        </authorList>
    </citation>
    <scope>NUCLEOTIDE SEQUENCE [LARGE SCALE GENOMIC DNA]</scope>
    <source>
        <strain evidence="2">cv. Da-Ae</strain>
        <tissue evidence="1">Seedling</tissue>
    </source>
</reference>
<feature type="non-terminal residue" evidence="1">
    <location>
        <position position="1"/>
    </location>
</feature>
<evidence type="ECO:0000313" key="2">
    <source>
        <dbReference type="Proteomes" id="UP000824890"/>
    </source>
</evidence>
<sequence length="76" mass="9051">FISKIEEKKKKRNTNCNKIIKWLHQRHNLHKRKMVEDFGNMCKVPARNFQTAINIALTKDIQVEENASKWVNMSII</sequence>
<gene>
    <name evidence="1" type="ORF">HID58_080733</name>
</gene>